<evidence type="ECO:0000313" key="3">
    <source>
        <dbReference type="Proteomes" id="UP001597094"/>
    </source>
</evidence>
<reference evidence="3" key="1">
    <citation type="journal article" date="2019" name="Int. J. Syst. Evol. Microbiol.">
        <title>The Global Catalogue of Microorganisms (GCM) 10K type strain sequencing project: providing services to taxonomists for standard genome sequencing and annotation.</title>
        <authorList>
            <consortium name="The Broad Institute Genomics Platform"/>
            <consortium name="The Broad Institute Genome Sequencing Center for Infectious Disease"/>
            <person name="Wu L."/>
            <person name="Ma J."/>
        </authorList>
    </citation>
    <scope>NUCLEOTIDE SEQUENCE [LARGE SCALE GENOMIC DNA]</scope>
    <source>
        <strain evidence="3">JCM 31319</strain>
    </source>
</reference>
<feature type="region of interest" description="Disordered" evidence="1">
    <location>
        <begin position="131"/>
        <end position="154"/>
    </location>
</feature>
<organism evidence="2 3">
    <name type="scientific">Pontibacter rugosus</name>
    <dbReference type="NCBI Taxonomy" id="1745966"/>
    <lineage>
        <taxon>Bacteria</taxon>
        <taxon>Pseudomonadati</taxon>
        <taxon>Bacteroidota</taxon>
        <taxon>Cytophagia</taxon>
        <taxon>Cytophagales</taxon>
        <taxon>Hymenobacteraceae</taxon>
        <taxon>Pontibacter</taxon>
    </lineage>
</organism>
<name>A0ABW3SJT5_9BACT</name>
<evidence type="ECO:0000313" key="2">
    <source>
        <dbReference type="EMBL" id="MFD1184923.1"/>
    </source>
</evidence>
<proteinExistence type="predicted"/>
<keyword evidence="3" id="KW-1185">Reference proteome</keyword>
<dbReference type="EMBL" id="JBHTLD010000007">
    <property type="protein sequence ID" value="MFD1184923.1"/>
    <property type="molecule type" value="Genomic_DNA"/>
</dbReference>
<dbReference type="RefSeq" id="WP_377522439.1">
    <property type="nucleotide sequence ID" value="NZ_JBHTLD010000007.1"/>
</dbReference>
<protein>
    <submittedName>
        <fullName evidence="2">Uncharacterized protein</fullName>
    </submittedName>
</protein>
<sequence length="154" mass="17244">MAKQITKDDFLKFVPFSKNISEATLAPHVQDALLMNVRPMLGDLYAKVMAEEEQLTDVDGTDLVKAVWVLNAYVKFLPVHGLDLNPAGITKSRDERNTYEQVSPQERQSIITTLRTKLNFYESELGKALKEKNGTGRPAGKKRRIGLRVVGGRS</sequence>
<gene>
    <name evidence="2" type="ORF">ACFQ2O_01810</name>
</gene>
<dbReference type="Proteomes" id="UP001597094">
    <property type="component" value="Unassembled WGS sequence"/>
</dbReference>
<comment type="caution">
    <text evidence="2">The sequence shown here is derived from an EMBL/GenBank/DDBJ whole genome shotgun (WGS) entry which is preliminary data.</text>
</comment>
<evidence type="ECO:0000256" key="1">
    <source>
        <dbReference type="SAM" id="MobiDB-lite"/>
    </source>
</evidence>
<accession>A0ABW3SJT5</accession>